<proteinExistence type="predicted"/>
<keyword evidence="3" id="KW-1185">Reference proteome</keyword>
<keyword evidence="1" id="KW-1133">Transmembrane helix</keyword>
<accession>A0ABY0NFF4</accession>
<gene>
    <name evidence="2" type="ORF">SAMN05421844_101432</name>
</gene>
<reference evidence="2 3" key="1">
    <citation type="submission" date="2016-10" db="EMBL/GenBank/DDBJ databases">
        <authorList>
            <person name="Varghese N."/>
            <person name="Submissions S."/>
        </authorList>
    </citation>
    <scope>NUCLEOTIDE SEQUENCE [LARGE SCALE GENOMIC DNA]</scope>
    <source>
        <strain evidence="2 3">DSM 26672</strain>
    </source>
</reference>
<evidence type="ECO:0000313" key="3">
    <source>
        <dbReference type="Proteomes" id="UP000199468"/>
    </source>
</evidence>
<evidence type="ECO:0000313" key="2">
    <source>
        <dbReference type="EMBL" id="SDF36361.1"/>
    </source>
</evidence>
<organism evidence="2 3">
    <name type="scientific">Bosea robiniae</name>
    <dbReference type="NCBI Taxonomy" id="1036780"/>
    <lineage>
        <taxon>Bacteria</taxon>
        <taxon>Pseudomonadati</taxon>
        <taxon>Pseudomonadota</taxon>
        <taxon>Alphaproteobacteria</taxon>
        <taxon>Hyphomicrobiales</taxon>
        <taxon>Boseaceae</taxon>
        <taxon>Bosea</taxon>
    </lineage>
</organism>
<feature type="transmembrane region" description="Helical" evidence="1">
    <location>
        <begin position="47"/>
        <end position="63"/>
    </location>
</feature>
<protein>
    <submittedName>
        <fullName evidence="2">Uncharacterized protein</fullName>
    </submittedName>
</protein>
<sequence length="84" mass="8989">MNLVCGQNLPDSRIGTMLIQMKLLLVLGIVVSCGLAIWLALDGNAVIALPLVIVVSALVRTLVRVINGKHFRPAETPIAQDSED</sequence>
<keyword evidence="1" id="KW-0472">Membrane</keyword>
<name>A0ABY0NFF4_9HYPH</name>
<feature type="transmembrane region" description="Helical" evidence="1">
    <location>
        <begin position="23"/>
        <end position="41"/>
    </location>
</feature>
<comment type="caution">
    <text evidence="2">The sequence shown here is derived from an EMBL/GenBank/DDBJ whole genome shotgun (WGS) entry which is preliminary data.</text>
</comment>
<dbReference type="EMBL" id="FNBZ01000001">
    <property type="protein sequence ID" value="SDF36361.1"/>
    <property type="molecule type" value="Genomic_DNA"/>
</dbReference>
<dbReference type="Proteomes" id="UP000199468">
    <property type="component" value="Unassembled WGS sequence"/>
</dbReference>
<keyword evidence="1" id="KW-0812">Transmembrane</keyword>
<evidence type="ECO:0000256" key="1">
    <source>
        <dbReference type="SAM" id="Phobius"/>
    </source>
</evidence>